<dbReference type="InterPro" id="IPR000209">
    <property type="entry name" value="Peptidase_S8/S53_dom"/>
</dbReference>
<dbReference type="InterPro" id="IPR018511">
    <property type="entry name" value="Hemolysin-typ_Ca-bd_CS"/>
</dbReference>
<dbReference type="Pfam" id="PF00082">
    <property type="entry name" value="Peptidase_S8"/>
    <property type="match status" value="1"/>
</dbReference>
<feature type="active site" description="Charge relay system" evidence="9">
    <location>
        <position position="49"/>
    </location>
</feature>
<evidence type="ECO:0000256" key="5">
    <source>
        <dbReference type="ARBA" id="ARBA00022737"/>
    </source>
</evidence>
<dbReference type="InterPro" id="IPR023828">
    <property type="entry name" value="Peptidase_S8_Ser-AS"/>
</dbReference>
<dbReference type="InterPro" id="IPR001343">
    <property type="entry name" value="Hemolysn_Ca-bd"/>
</dbReference>
<evidence type="ECO:0000256" key="7">
    <source>
        <dbReference type="ARBA" id="ARBA00022825"/>
    </source>
</evidence>
<evidence type="ECO:0000256" key="9">
    <source>
        <dbReference type="PROSITE-ProRule" id="PRU01240"/>
    </source>
</evidence>
<gene>
    <name evidence="11" type="ORF">ACFOD3_17645</name>
</gene>
<evidence type="ECO:0000313" key="11">
    <source>
        <dbReference type="EMBL" id="MFC3001735.1"/>
    </source>
</evidence>
<dbReference type="PROSITE" id="PS51829">
    <property type="entry name" value="P_HOMO_B"/>
    <property type="match status" value="1"/>
</dbReference>
<name>A0ABV7C021_9PROT</name>
<dbReference type="Pfam" id="PF00353">
    <property type="entry name" value="HemolysinCabind"/>
    <property type="match status" value="2"/>
</dbReference>
<dbReference type="InterPro" id="IPR034182">
    <property type="entry name" value="Kexin/furin"/>
</dbReference>
<dbReference type="PROSITE" id="PS00330">
    <property type="entry name" value="HEMOLYSIN_CALCIUM"/>
    <property type="match status" value="6"/>
</dbReference>
<proteinExistence type="inferred from homology"/>
<keyword evidence="12" id="KW-1185">Reference proteome</keyword>
<dbReference type="InterPro" id="IPR002884">
    <property type="entry name" value="P_dom"/>
</dbReference>
<dbReference type="PROSITE" id="PS51892">
    <property type="entry name" value="SUBTILASE"/>
    <property type="match status" value="1"/>
</dbReference>
<feature type="domain" description="P/Homo B" evidence="10">
    <location>
        <begin position="357"/>
        <end position="487"/>
    </location>
</feature>
<dbReference type="RefSeq" id="WP_216837819.1">
    <property type="nucleotide sequence ID" value="NZ_JAFNJS010000005.1"/>
</dbReference>
<dbReference type="Proteomes" id="UP001595420">
    <property type="component" value="Unassembled WGS sequence"/>
</dbReference>
<evidence type="ECO:0000256" key="4">
    <source>
        <dbReference type="ARBA" id="ARBA00022670"/>
    </source>
</evidence>
<feature type="active site" description="Charge relay system" evidence="9">
    <location>
        <position position="83"/>
    </location>
</feature>
<dbReference type="PROSITE" id="PS00138">
    <property type="entry name" value="SUBTILASE_SER"/>
    <property type="match status" value="1"/>
</dbReference>
<evidence type="ECO:0000259" key="10">
    <source>
        <dbReference type="PROSITE" id="PS51829"/>
    </source>
</evidence>
<dbReference type="Pfam" id="PF08548">
    <property type="entry name" value="Peptidase_M10_C"/>
    <property type="match status" value="1"/>
</dbReference>
<protein>
    <submittedName>
        <fullName evidence="11">S8 family serine peptidase</fullName>
    </submittedName>
</protein>
<evidence type="ECO:0000256" key="1">
    <source>
        <dbReference type="ARBA" id="ARBA00004613"/>
    </source>
</evidence>
<evidence type="ECO:0000256" key="3">
    <source>
        <dbReference type="ARBA" id="ARBA00022525"/>
    </source>
</evidence>
<evidence type="ECO:0000256" key="2">
    <source>
        <dbReference type="ARBA" id="ARBA00005325"/>
    </source>
</evidence>
<keyword evidence="4 9" id="KW-0645">Protease</keyword>
<dbReference type="PANTHER" id="PTHR42884">
    <property type="entry name" value="PROPROTEIN CONVERTASE SUBTILISIN/KEXIN-RELATED"/>
    <property type="match status" value="1"/>
</dbReference>
<feature type="active site" description="Charge relay system" evidence="9">
    <location>
        <position position="268"/>
    </location>
</feature>
<dbReference type="CDD" id="cd04059">
    <property type="entry name" value="Peptidases_S8_Protein_convertases_Kexins_Furin-like"/>
    <property type="match status" value="1"/>
</dbReference>
<sequence>MSGSSTRPSDPLFADQWHLDGSALGTVDLNVLPAWADYTGRGVRIAVIDTSIEATHPDLAPNYDASLELPDDPVRLPDASSNHGTATAGLIAAARNGIGSVGVAYDARITQLPILANDTGLHGQTRVDDVFDALSRFDVAAHVWALSFPFTAGSESSGWTRMHEGLAHSVVEGRDGLGTVSVVSSGNDRRGGPEADANMSGIAASRFVIAVGAVGKDGEVARYSNPSAALLVVAPSSASFAGDITTTDRTGPAGYGGGDWFGGFGGTSTSGPLVAGVVALMLEANPDLGWRDVQDILALSARHAGHAIGGSPTSPEQNPWRINGAGDWNGGGMHFSNDYGFGLVDAHAAVRLAETWRAPARTSANEMTLAANWRGSQVVPDNDPMGFSFSFEITGAMRVEQVSLRADIVSGIASQVDIRLVSPDGTRMDLAPNSGGSVIYKPWTFGAAGFRGESATGTWRVEIRDERAGAPLTVRSLDLGLFGAADSADDHYIYTDAFAGLAGQDGRNLLTDAAGHDLLNAAATTGPLLIDLRPGFISTIAGESLTIGAGTLIEDAIGGDGNDILRGNAADNRLEGMRGKDRLFGYAGADTLLGGDGDDVLTGGAGGDLLVGGAGLDRVVYTTQVRLDLLTPSLNTGEAQGDVLQGIEHIWGSAMADTLAGSDLGDVLLGQAGDDWLFGRDGVDRLLGGDGNDRLEGGAGSDALTGGTGRDLFVLEPRGARIDRILDFTTGEDRILLTGTGLPEGRMGKVRFAYEGEELGTERIVYDRATGLLSHDIDGGGSAAPVALALLVGAPTLVLADLLIG</sequence>
<comment type="similarity">
    <text evidence="2">Belongs to the peptidase S8 family. Furin subfamily.</text>
</comment>
<keyword evidence="7 9" id="KW-0720">Serine protease</keyword>
<keyword evidence="8" id="KW-0106">Calcium</keyword>
<comment type="subcellular location">
    <subcellularLocation>
        <location evidence="1">Secreted</location>
    </subcellularLocation>
</comment>
<reference evidence="12" key="1">
    <citation type="journal article" date="2019" name="Int. J. Syst. Evol. Microbiol.">
        <title>The Global Catalogue of Microorganisms (GCM) 10K type strain sequencing project: providing services to taxonomists for standard genome sequencing and annotation.</title>
        <authorList>
            <consortium name="The Broad Institute Genomics Platform"/>
            <consortium name="The Broad Institute Genome Sequencing Center for Infectious Disease"/>
            <person name="Wu L."/>
            <person name="Ma J."/>
        </authorList>
    </citation>
    <scope>NUCLEOTIDE SEQUENCE [LARGE SCALE GENOMIC DNA]</scope>
    <source>
        <strain evidence="12">CGMCC 1.16855</strain>
    </source>
</reference>
<organism evidence="11 12">
    <name type="scientific">Falsiroseomonas tokyonensis</name>
    <dbReference type="NCBI Taxonomy" id="430521"/>
    <lineage>
        <taxon>Bacteria</taxon>
        <taxon>Pseudomonadati</taxon>
        <taxon>Pseudomonadota</taxon>
        <taxon>Alphaproteobacteria</taxon>
        <taxon>Acetobacterales</taxon>
        <taxon>Roseomonadaceae</taxon>
        <taxon>Falsiroseomonas</taxon>
    </lineage>
</organism>
<dbReference type="EMBL" id="JBHRSB010000005">
    <property type="protein sequence ID" value="MFC3001735.1"/>
    <property type="molecule type" value="Genomic_DNA"/>
</dbReference>
<dbReference type="InterPro" id="IPR013858">
    <property type="entry name" value="Peptidase_M10B_C"/>
</dbReference>
<dbReference type="PANTHER" id="PTHR42884:SF14">
    <property type="entry name" value="NEUROENDOCRINE CONVERTASE 1"/>
    <property type="match status" value="1"/>
</dbReference>
<evidence type="ECO:0000256" key="6">
    <source>
        <dbReference type="ARBA" id="ARBA00022801"/>
    </source>
</evidence>
<keyword evidence="5" id="KW-0677">Repeat</keyword>
<evidence type="ECO:0000256" key="8">
    <source>
        <dbReference type="ARBA" id="ARBA00022837"/>
    </source>
</evidence>
<evidence type="ECO:0000313" key="12">
    <source>
        <dbReference type="Proteomes" id="UP001595420"/>
    </source>
</evidence>
<dbReference type="Pfam" id="PF01483">
    <property type="entry name" value="P_proprotein"/>
    <property type="match status" value="1"/>
</dbReference>
<comment type="caution">
    <text evidence="11">The sequence shown here is derived from an EMBL/GenBank/DDBJ whole genome shotgun (WGS) entry which is preliminary data.</text>
</comment>
<keyword evidence="6 9" id="KW-0378">Hydrolase</keyword>
<keyword evidence="3" id="KW-0964">Secreted</keyword>
<accession>A0ABV7C021</accession>